<keyword evidence="3" id="KW-1003">Cell membrane</keyword>
<dbReference type="Gene3D" id="4.10.1240.10">
    <property type="entry name" value="GPCR, family 2, extracellular hormone receptor domain"/>
    <property type="match status" value="1"/>
</dbReference>
<evidence type="ECO:0000259" key="19">
    <source>
        <dbReference type="PROSITE" id="PS50227"/>
    </source>
</evidence>
<dbReference type="VEuPathDB" id="VectorBase:ISCW000464"/>
<feature type="compositionally biased region" description="Low complexity" evidence="15">
    <location>
        <begin position="910"/>
        <end position="921"/>
    </location>
</feature>
<dbReference type="VEuPathDB" id="VectorBase:ISCW012721"/>
<sequence length="1148" mass="125808">MRRLCGVVLLLLHVAVTSWARRGGDPPRYRTAYACEGSQLHIACDDGHLVQLIRANYGRFSISICNEHGTLDWSVDCMSHRSFRVMQQSCDLKKGCTLPASTVVFGDPCPGTLKYLEAHYQCIPAAESTTSSSPKQLSLGSLGSLAPPLVLQDLPKGTPGGDLVPPLPGTVHAAAPPAVVQADNARTPPPPSPEHVLDIGFPFRTTTTEETTEAPSTEAATQEVSTSLDLLTDFCQPVTVREISWNWTRAGEVAVYPCPGGARGDARWQCGVNPVKWLSERPDLSGCNSFWVGDLERRIHDGVSVVNLASELAQKTRVKVLYGGDLLHTTSIVQQLLSKMEDKLDQALDSYQRQQVVEELMNYVVDFSSNLLEEHQRSSWGDLPPMEQRAAASSLLEGLERNAMLLVKSHSANMNYSRLQSNIMVAVRVLGLQSVTDLSFPDPKMVRGTPWADLGDSIYLPYKTLLESARNGVVKVAFFSYRQMEAILSAPSPPGGDGVGANMTRLVNSRVMAAALGRRRVLGLSQPVLVTLRHNKEENVSDPECVFWDFSKRDWSERGCWVESSNQTHTTCACNHLTNFAVLMDVRAVQLSYSNEVALQVITYIGCFISIICMALTIITFHFFRSLESDRTVIHKNLCTCLLVAEIVFVAGITQTSQRVVCGVVAGLLHYFFLAAFLWMFVEGFQLYVMLIEVFDSEKSRLGWYYVLAYGAPAVVVTVAACVDPTSYGTERYCWLRTDNYFILSFVGPVVAILLANLVFLSIAIYMMCRHASLASSVKNKEQSKMANLRIWIRSATVLVFLLGLTWAFGLLYLNAESVVMAYLFTFLNSLQGLFIFVFHCLRNDKVRKEYRQLVRQCPWAPPCVRREDKCPPAERPSYAHSNGTAHSAPSGAALSVANQFWSPAKNQESSATQSSSTRSATLDRPSTRVPACQVLNSRTTPRARDAILVVPRHKKPSSCTARCSDPDGIQGYDLSLADSSAVVSGCLPGFADGFVEGFAEGFADGIQHPPPYGHFRGSEASSVYLDHIYETIDQEDAFPLSATVGGGCARFVPIDPGECHIRSRSDASHQSNSSLGCDRRPLIRQRIGGSALSDAGERPVDPALVMAVFDGDRVKCTLQGTAPGRPGGKTLVTKHPCQPSAHLSTDC</sequence>
<comment type="similarity">
    <text evidence="2">Belongs to the G-protein coupled receptor 2 family. LN-TM7 subfamily.</text>
</comment>
<dbReference type="VEuPathDB" id="VectorBase:ISCP_006389"/>
<feature type="transmembrane region" description="Helical" evidence="16">
    <location>
        <begin position="601"/>
        <end position="624"/>
    </location>
</feature>
<dbReference type="OrthoDB" id="1100386at2759"/>
<feature type="domain" description="G-protein coupled receptors family 2 profile 1" evidence="19">
    <location>
        <begin position="234"/>
        <end position="291"/>
    </location>
</feature>
<feature type="chain" id="PRO_5020020822" evidence="17">
    <location>
        <begin position="21"/>
        <end position="1148"/>
    </location>
</feature>
<evidence type="ECO:0000259" key="20">
    <source>
        <dbReference type="PROSITE" id="PS50228"/>
    </source>
</evidence>
<dbReference type="InterPro" id="IPR057244">
    <property type="entry name" value="GAIN_B"/>
</dbReference>
<dbReference type="Pfam" id="PF01825">
    <property type="entry name" value="GPS"/>
    <property type="match status" value="1"/>
</dbReference>
<dbReference type="Gene3D" id="1.20.1070.10">
    <property type="entry name" value="Rhodopsin 7-helix transmembrane proteins"/>
    <property type="match status" value="1"/>
</dbReference>
<evidence type="ECO:0000256" key="13">
    <source>
        <dbReference type="ARBA" id="ARBA00023180"/>
    </source>
</evidence>
<keyword evidence="13" id="KW-0325">Glycoprotein</keyword>
<evidence type="ECO:0000256" key="14">
    <source>
        <dbReference type="ARBA" id="ARBA00023224"/>
    </source>
</evidence>
<dbReference type="InterPro" id="IPR000203">
    <property type="entry name" value="GPS"/>
</dbReference>
<dbReference type="InterPro" id="IPR048072">
    <property type="entry name" value="7tmB2_latrophilin-like"/>
</dbReference>
<dbReference type="GO" id="GO:0007166">
    <property type="term" value="P:cell surface receptor signaling pathway"/>
    <property type="evidence" value="ECO:0007669"/>
    <property type="project" value="InterPro"/>
</dbReference>
<dbReference type="InterPro" id="IPR017983">
    <property type="entry name" value="GPCR_2_secretin-like_CS"/>
</dbReference>
<dbReference type="AlphaFoldDB" id="A0A4D5RQF9"/>
<feature type="transmembrane region" description="Helical" evidence="16">
    <location>
        <begin position="789"/>
        <end position="814"/>
    </location>
</feature>
<evidence type="ECO:0000256" key="10">
    <source>
        <dbReference type="ARBA" id="ARBA00023136"/>
    </source>
</evidence>
<accession>A0A4D5RQF9</accession>
<organism evidence="22">
    <name type="scientific">Ixodes scapularis</name>
    <name type="common">Black-legged tick</name>
    <name type="synonym">Deer tick</name>
    <dbReference type="NCBI Taxonomy" id="6945"/>
    <lineage>
        <taxon>Eukaryota</taxon>
        <taxon>Metazoa</taxon>
        <taxon>Ecdysozoa</taxon>
        <taxon>Arthropoda</taxon>
        <taxon>Chelicerata</taxon>
        <taxon>Arachnida</taxon>
        <taxon>Acari</taxon>
        <taxon>Parasitiformes</taxon>
        <taxon>Ixodida</taxon>
        <taxon>Ixodoidea</taxon>
        <taxon>Ixodidae</taxon>
        <taxon>Ixodinae</taxon>
        <taxon>Ixodes</taxon>
    </lineage>
</organism>
<feature type="domain" description="G-protein coupled receptors family 2 profile 2" evidence="21">
    <location>
        <begin position="599"/>
        <end position="844"/>
    </location>
</feature>
<dbReference type="PANTHER" id="PTHR12011">
    <property type="entry name" value="ADHESION G-PROTEIN COUPLED RECEPTOR"/>
    <property type="match status" value="1"/>
</dbReference>
<evidence type="ECO:0000256" key="12">
    <source>
        <dbReference type="ARBA" id="ARBA00023170"/>
    </source>
</evidence>
<dbReference type="VEuPathDB" id="VectorBase:ISCI000464"/>
<feature type="transmembrane region" description="Helical" evidence="16">
    <location>
        <begin position="703"/>
        <end position="721"/>
    </location>
</feature>
<evidence type="ECO:0000256" key="6">
    <source>
        <dbReference type="ARBA" id="ARBA00022729"/>
    </source>
</evidence>
<feature type="region of interest" description="Disordered" evidence="15">
    <location>
        <begin position="907"/>
        <end position="928"/>
    </location>
</feature>
<evidence type="ECO:0000256" key="4">
    <source>
        <dbReference type="ARBA" id="ARBA00022553"/>
    </source>
</evidence>
<dbReference type="InterPro" id="IPR000922">
    <property type="entry name" value="Lectin_gal-bd_dom"/>
</dbReference>
<feature type="transmembrane region" description="Helical" evidence="16">
    <location>
        <begin position="668"/>
        <end position="691"/>
    </location>
</feature>
<dbReference type="SUPFAM" id="SSF81321">
    <property type="entry name" value="Family A G protein-coupled receptor-like"/>
    <property type="match status" value="1"/>
</dbReference>
<keyword evidence="5 16" id="KW-0812">Transmembrane</keyword>
<feature type="transmembrane region" description="Helical" evidence="16">
    <location>
        <begin position="741"/>
        <end position="768"/>
    </location>
</feature>
<dbReference type="GO" id="GO:0005886">
    <property type="term" value="C:plasma membrane"/>
    <property type="evidence" value="ECO:0007669"/>
    <property type="project" value="UniProtKB-SubCell"/>
</dbReference>
<dbReference type="CDD" id="cd22830">
    <property type="entry name" value="Gal_Rha_Lectin_dCirl"/>
    <property type="match status" value="1"/>
</dbReference>
<dbReference type="InterPro" id="IPR032471">
    <property type="entry name" value="AGRL2-4_GAIN_subdom_A"/>
</dbReference>
<dbReference type="Gene3D" id="2.60.220.50">
    <property type="match status" value="1"/>
</dbReference>
<evidence type="ECO:0000256" key="7">
    <source>
        <dbReference type="ARBA" id="ARBA00022734"/>
    </source>
</evidence>
<dbReference type="SMART" id="SM00008">
    <property type="entry name" value="HormR"/>
    <property type="match status" value="1"/>
</dbReference>
<feature type="signal peptide" evidence="17">
    <location>
        <begin position="1"/>
        <end position="20"/>
    </location>
</feature>
<evidence type="ECO:0000256" key="5">
    <source>
        <dbReference type="ARBA" id="ARBA00022692"/>
    </source>
</evidence>
<reference evidence="22" key="1">
    <citation type="submission" date="2019-04" db="EMBL/GenBank/DDBJ databases">
        <title>An insight into the mialome of Ixodes scapularis.</title>
        <authorList>
            <person name="Ribeiro J.M."/>
            <person name="Mather T.N."/>
            <person name="Karim S."/>
        </authorList>
    </citation>
    <scope>NUCLEOTIDE SEQUENCE</scope>
</reference>
<dbReference type="GO" id="GO:0030246">
    <property type="term" value="F:carbohydrate binding"/>
    <property type="evidence" value="ECO:0007669"/>
    <property type="project" value="UniProtKB-KW"/>
</dbReference>
<keyword evidence="8 16" id="KW-1133">Transmembrane helix</keyword>
<feature type="transmembrane region" description="Helical" evidence="16">
    <location>
        <begin position="820"/>
        <end position="842"/>
    </location>
</feature>
<evidence type="ECO:0000256" key="15">
    <source>
        <dbReference type="SAM" id="MobiDB-lite"/>
    </source>
</evidence>
<feature type="domain" description="GAIN-B" evidence="18">
    <location>
        <begin position="415"/>
        <end position="590"/>
    </location>
</feature>
<keyword evidence="11" id="KW-1015">Disulfide bond</keyword>
<dbReference type="InterPro" id="IPR017981">
    <property type="entry name" value="GPCR_2-like_7TM"/>
</dbReference>
<evidence type="ECO:0000259" key="18">
    <source>
        <dbReference type="PROSITE" id="PS50221"/>
    </source>
</evidence>
<name>A0A4D5RQF9_IXOSC</name>
<keyword evidence="10 16" id="KW-0472">Membrane</keyword>
<keyword evidence="12 22" id="KW-0675">Receptor</keyword>
<keyword evidence="4" id="KW-0597">Phosphoprotein</keyword>
<evidence type="ECO:0000259" key="21">
    <source>
        <dbReference type="PROSITE" id="PS50261"/>
    </source>
</evidence>
<keyword evidence="6 17" id="KW-0732">Signal</keyword>
<dbReference type="EMBL" id="GHJT01005404">
    <property type="protein sequence ID" value="MOY39375.1"/>
    <property type="molecule type" value="Transcribed_RNA"/>
</dbReference>
<keyword evidence="14" id="KW-0807">Transducer</keyword>
<dbReference type="Pfam" id="PF16489">
    <property type="entry name" value="GAIN"/>
    <property type="match status" value="1"/>
</dbReference>
<dbReference type="PROSITE" id="PS50228">
    <property type="entry name" value="SUEL_LECTIN"/>
    <property type="match status" value="1"/>
</dbReference>
<dbReference type="VEuPathDB" id="VectorBase:ISCI012721"/>
<dbReference type="Pfam" id="PF02140">
    <property type="entry name" value="SUEL_Lectin"/>
    <property type="match status" value="1"/>
</dbReference>
<dbReference type="InterPro" id="IPR046338">
    <property type="entry name" value="GAIN_dom_sf"/>
</dbReference>
<comment type="subcellular location">
    <subcellularLocation>
        <location evidence="1">Cell membrane</location>
        <topology evidence="1">Multi-pass membrane protein</topology>
    </subcellularLocation>
</comment>
<dbReference type="InterPro" id="IPR036445">
    <property type="entry name" value="GPCR_2_extracell_dom_sf"/>
</dbReference>
<evidence type="ECO:0000256" key="16">
    <source>
        <dbReference type="SAM" id="Phobius"/>
    </source>
</evidence>
<evidence type="ECO:0000256" key="11">
    <source>
        <dbReference type="ARBA" id="ARBA00023157"/>
    </source>
</evidence>
<dbReference type="SMART" id="SM00303">
    <property type="entry name" value="GPS"/>
    <property type="match status" value="1"/>
</dbReference>
<protein>
    <submittedName>
        <fullName evidence="22">Putative g-protein coupled receptor protein</fullName>
    </submittedName>
</protein>
<evidence type="ECO:0000256" key="9">
    <source>
        <dbReference type="ARBA" id="ARBA00023040"/>
    </source>
</evidence>
<dbReference type="InterPro" id="IPR000832">
    <property type="entry name" value="GPCR_2_secretin-like"/>
</dbReference>
<dbReference type="PROSITE" id="PS50261">
    <property type="entry name" value="G_PROTEIN_RECEP_F2_4"/>
    <property type="match status" value="1"/>
</dbReference>
<feature type="transmembrane region" description="Helical" evidence="16">
    <location>
        <begin position="636"/>
        <end position="656"/>
    </location>
</feature>
<keyword evidence="7" id="KW-0430">Lectin</keyword>
<evidence type="ECO:0000256" key="1">
    <source>
        <dbReference type="ARBA" id="ARBA00004651"/>
    </source>
</evidence>
<evidence type="ECO:0000256" key="2">
    <source>
        <dbReference type="ARBA" id="ARBA00010933"/>
    </source>
</evidence>
<dbReference type="Gene3D" id="1.25.40.610">
    <property type="match status" value="1"/>
</dbReference>
<dbReference type="PROSITE" id="PS50227">
    <property type="entry name" value="G_PROTEIN_RECEP_F2_3"/>
    <property type="match status" value="1"/>
</dbReference>
<dbReference type="GO" id="GO:0004930">
    <property type="term" value="F:G protein-coupled receptor activity"/>
    <property type="evidence" value="ECO:0007669"/>
    <property type="project" value="UniProtKB-KW"/>
</dbReference>
<dbReference type="PANTHER" id="PTHR12011:SF347">
    <property type="entry name" value="FI21270P1-RELATED"/>
    <property type="match status" value="1"/>
</dbReference>
<keyword evidence="9" id="KW-0297">G-protein coupled receptor</keyword>
<evidence type="ECO:0000256" key="8">
    <source>
        <dbReference type="ARBA" id="ARBA00022989"/>
    </source>
</evidence>
<dbReference type="PROSITE" id="PS50221">
    <property type="entry name" value="GAIN_B"/>
    <property type="match status" value="1"/>
</dbReference>
<proteinExistence type="inferred from homology"/>
<dbReference type="InterPro" id="IPR001879">
    <property type="entry name" value="GPCR_2_extracellular_dom"/>
</dbReference>
<evidence type="ECO:0000256" key="17">
    <source>
        <dbReference type="SAM" id="SignalP"/>
    </source>
</evidence>
<dbReference type="Pfam" id="PF00002">
    <property type="entry name" value="7tm_2"/>
    <property type="match status" value="1"/>
</dbReference>
<dbReference type="FunFam" id="1.20.1070.10:FF:000200">
    <property type="entry name" value="Adhesion G protein-coupled receptor L3"/>
    <property type="match status" value="1"/>
</dbReference>
<dbReference type="Gene3D" id="2.60.120.740">
    <property type="match status" value="1"/>
</dbReference>
<evidence type="ECO:0000313" key="22">
    <source>
        <dbReference type="EMBL" id="MOY39375.1"/>
    </source>
</evidence>
<feature type="domain" description="SUEL-type lectin" evidence="20">
    <location>
        <begin position="34"/>
        <end position="123"/>
    </location>
</feature>
<dbReference type="CDD" id="cd15440">
    <property type="entry name" value="7tmB2_latrophilin-like_invertebrate"/>
    <property type="match status" value="1"/>
</dbReference>
<dbReference type="InterPro" id="IPR043159">
    <property type="entry name" value="Lectin_gal-bd_sf"/>
</dbReference>
<evidence type="ECO:0000256" key="3">
    <source>
        <dbReference type="ARBA" id="ARBA00022475"/>
    </source>
</evidence>
<dbReference type="PROSITE" id="PS00650">
    <property type="entry name" value="G_PROTEIN_RECEP_F2_2"/>
    <property type="match status" value="1"/>
</dbReference>
<dbReference type="FunFam" id="2.60.120.740:FF:000001">
    <property type="entry name" value="Adhesion G protein-coupled receptor L2"/>
    <property type="match status" value="1"/>
</dbReference>
<dbReference type="PRINTS" id="PR00249">
    <property type="entry name" value="GPCRSECRETIN"/>
</dbReference>